<dbReference type="GO" id="GO:0016740">
    <property type="term" value="F:transferase activity"/>
    <property type="evidence" value="ECO:0007669"/>
    <property type="project" value="UniProtKB-KW"/>
</dbReference>
<keyword evidence="2" id="KW-0808">Transferase</keyword>
<name>A0A090XS69_PAEMA</name>
<dbReference type="Pfam" id="PF04230">
    <property type="entry name" value="PS_pyruv_trans"/>
    <property type="match status" value="1"/>
</dbReference>
<evidence type="ECO:0000313" key="3">
    <source>
        <dbReference type="Proteomes" id="UP000029278"/>
    </source>
</evidence>
<feature type="domain" description="Polysaccharide pyruvyl transferase" evidence="1">
    <location>
        <begin position="19"/>
        <end position="330"/>
    </location>
</feature>
<dbReference type="RefSeq" id="WP_036619269.1">
    <property type="nucleotide sequence ID" value="NZ_JAKOBR010000026.1"/>
</dbReference>
<gene>
    <name evidence="2" type="primary">csaB</name>
    <name evidence="2" type="ORF">DJ90_6205</name>
</gene>
<dbReference type="GeneID" id="77011086"/>
<dbReference type="PANTHER" id="PTHR36836:SF1">
    <property type="entry name" value="COLANIC ACID BIOSYNTHESIS PROTEIN WCAK"/>
    <property type="match status" value="1"/>
</dbReference>
<evidence type="ECO:0000313" key="2">
    <source>
        <dbReference type="EMBL" id="KFM89123.1"/>
    </source>
</evidence>
<reference evidence="2 3" key="1">
    <citation type="submission" date="2014-04" db="EMBL/GenBank/DDBJ databases">
        <authorList>
            <person name="Bishop-Lilly K.A."/>
            <person name="Broomall S.M."/>
            <person name="Chain P.S."/>
            <person name="Chertkov O."/>
            <person name="Coyne S.R."/>
            <person name="Daligault H.E."/>
            <person name="Davenport K.W."/>
            <person name="Erkkila T."/>
            <person name="Frey K.G."/>
            <person name="Gibbons H.S."/>
            <person name="Gu W."/>
            <person name="Jaissle J."/>
            <person name="Johnson S.L."/>
            <person name="Koroleva G.I."/>
            <person name="Ladner J.T."/>
            <person name="Lo C.-C."/>
            <person name="Minogue T.D."/>
            <person name="Munk C."/>
            <person name="Palacios G.F."/>
            <person name="Redden C.L."/>
            <person name="Rosenzweig C.N."/>
            <person name="Scholz M.B."/>
            <person name="Teshima H."/>
            <person name="Xu Y."/>
        </authorList>
    </citation>
    <scope>NUCLEOTIDE SEQUENCE [LARGE SCALE GENOMIC DNA]</scope>
    <source>
        <strain evidence="2 3">8244</strain>
    </source>
</reference>
<dbReference type="PANTHER" id="PTHR36836">
    <property type="entry name" value="COLANIC ACID BIOSYNTHESIS PROTEIN WCAK"/>
    <property type="match status" value="1"/>
</dbReference>
<accession>A0A090XS69</accession>
<dbReference type="AlphaFoldDB" id="A0A090XS69"/>
<evidence type="ECO:0000259" key="1">
    <source>
        <dbReference type="Pfam" id="PF04230"/>
    </source>
</evidence>
<dbReference type="InterPro" id="IPR007345">
    <property type="entry name" value="Polysacch_pyruvyl_Trfase"/>
</dbReference>
<protein>
    <submittedName>
        <fullName evidence="2">Polysaccharide pyruvyl transferase CsaB</fullName>
    </submittedName>
</protein>
<sequence length="399" mass="43540">MVAATARTIVLSGYYGFRNSGDEAVLKSILLALEEEGLTSGIDIKPVVLSNDPEWTRRTYGVEAVHRMKLSEVRKAIKSSNGLISGGGSLLQDATGVMTIPYYLGFIKLAQWMGKPTFVYAQGIGPVKRKFFRPLIAAVFRRCDYISVRDAESAALLRSMGLRGGNVEVVPDPVMGLTLPEGGSRADSPVERDSNESISVAAPGQTEGSSIDSASPLPVVGVSVRFWNRQRTELTQLAEGLSLLCRRKSVHIRFLPFHFPGDDEASRFVMERLGSVAECGCAVSIAPETEHPQDMLREVSECSLLIGMRLHSLIYAASQNVPLLGVSYDPKIDQFLGRIGSVPVGTAEELDPRILAAEGERLLQEGDVWRKTRASQIAGLKREARVPARRIVEFLRSKG</sequence>
<proteinExistence type="predicted"/>
<dbReference type="PATRIC" id="fig|44252.3.peg.6436"/>
<dbReference type="HOGENOM" id="CLU_039510_0_1_9"/>
<comment type="caution">
    <text evidence="2">The sequence shown here is derived from an EMBL/GenBank/DDBJ whole genome shotgun (WGS) entry which is preliminary data.</text>
</comment>
<dbReference type="InterPro" id="IPR019896">
    <property type="entry name" value="Polysacch_pyruvyl_Trfase_CsaB"/>
</dbReference>
<organism evidence="2 3">
    <name type="scientific">Paenibacillus macerans</name>
    <name type="common">Bacillus macerans</name>
    <dbReference type="NCBI Taxonomy" id="44252"/>
    <lineage>
        <taxon>Bacteria</taxon>
        <taxon>Bacillati</taxon>
        <taxon>Bacillota</taxon>
        <taxon>Bacilli</taxon>
        <taxon>Bacillales</taxon>
        <taxon>Paenibacillaceae</taxon>
        <taxon>Paenibacillus</taxon>
    </lineage>
</organism>
<dbReference type="NCBIfam" id="TIGR03609">
    <property type="entry name" value="S_layer_CsaB"/>
    <property type="match status" value="1"/>
</dbReference>
<keyword evidence="3" id="KW-1185">Reference proteome</keyword>
<dbReference type="Proteomes" id="UP000029278">
    <property type="component" value="Unassembled WGS sequence"/>
</dbReference>
<dbReference type="EMBL" id="JMQA01000060">
    <property type="protein sequence ID" value="KFM89123.1"/>
    <property type="molecule type" value="Genomic_DNA"/>
</dbReference>
<dbReference type="STRING" id="44252.DJ90_6205"/>
<dbReference type="OrthoDB" id="3199616at2"/>